<keyword evidence="1" id="KW-0812">Transmembrane</keyword>
<evidence type="ECO:0000256" key="1">
    <source>
        <dbReference type="SAM" id="Phobius"/>
    </source>
</evidence>
<keyword evidence="1" id="KW-1133">Transmembrane helix</keyword>
<evidence type="ECO:0000313" key="2">
    <source>
        <dbReference type="EMBL" id="PVM88823.1"/>
    </source>
</evidence>
<gene>
    <name evidence="2" type="ORF">DDF67_12650</name>
</gene>
<dbReference type="Proteomes" id="UP000245073">
    <property type="component" value="Unassembled WGS sequence"/>
</dbReference>
<dbReference type="AlphaFoldDB" id="A0A2T9JYW9"/>
<reference evidence="2 3" key="1">
    <citation type="submission" date="2018-04" db="EMBL/GenBank/DDBJ databases">
        <title>The genome sequence of Caulobacter sp. 744.</title>
        <authorList>
            <person name="Gao J."/>
            <person name="Sun J."/>
        </authorList>
    </citation>
    <scope>NUCLEOTIDE SEQUENCE [LARGE SCALE GENOMIC DNA]</scope>
    <source>
        <strain evidence="2 3">774</strain>
    </source>
</reference>
<keyword evidence="3" id="KW-1185">Reference proteome</keyword>
<evidence type="ECO:0000313" key="3">
    <source>
        <dbReference type="Proteomes" id="UP000245073"/>
    </source>
</evidence>
<sequence>MNDKGYLAADAIVALLLVAIGLAAVLKVQAQALEMSRRAKHLRAGVPAAALAWARLGEVKPGLTSAYVANVVDEVEIDGRVYSVCRVQILAPLTAEQPQRRVTGRRFCGEADAAK</sequence>
<dbReference type="RefSeq" id="WP_109101247.1">
    <property type="nucleotide sequence ID" value="NZ_QDKQ01000044.1"/>
</dbReference>
<protein>
    <submittedName>
        <fullName evidence="2">Uncharacterized protein</fullName>
    </submittedName>
</protein>
<organism evidence="2 3">
    <name type="scientific">Caulobacter endophyticus</name>
    <dbReference type="NCBI Taxonomy" id="2172652"/>
    <lineage>
        <taxon>Bacteria</taxon>
        <taxon>Pseudomonadati</taxon>
        <taxon>Pseudomonadota</taxon>
        <taxon>Alphaproteobacteria</taxon>
        <taxon>Caulobacterales</taxon>
        <taxon>Caulobacteraceae</taxon>
        <taxon>Caulobacter</taxon>
    </lineage>
</organism>
<keyword evidence="1" id="KW-0472">Membrane</keyword>
<dbReference type="EMBL" id="QDKQ01000044">
    <property type="protein sequence ID" value="PVM88823.1"/>
    <property type="molecule type" value="Genomic_DNA"/>
</dbReference>
<comment type="caution">
    <text evidence="2">The sequence shown here is derived from an EMBL/GenBank/DDBJ whole genome shotgun (WGS) entry which is preliminary data.</text>
</comment>
<feature type="transmembrane region" description="Helical" evidence="1">
    <location>
        <begin position="6"/>
        <end position="28"/>
    </location>
</feature>
<name>A0A2T9JYW9_9CAUL</name>
<accession>A0A2T9JYW9</accession>
<proteinExistence type="predicted"/>